<sequence length="49" mass="5558">MLIILNHPTSKVLTLFKKNCILSTTKIKSNSCTGIYWSYVLQSGPLQSW</sequence>
<comment type="caution">
    <text evidence="1">The sequence shown here is derived from an EMBL/GenBank/DDBJ whole genome shotgun (WGS) entry which is preliminary data.</text>
</comment>
<evidence type="ECO:0000313" key="1">
    <source>
        <dbReference type="EMBL" id="KAK4360736.1"/>
    </source>
</evidence>
<accession>A0AAE1RZK8</accession>
<reference evidence="1" key="1">
    <citation type="submission" date="2023-12" db="EMBL/GenBank/DDBJ databases">
        <title>Genome assembly of Anisodus tanguticus.</title>
        <authorList>
            <person name="Wang Y.-J."/>
        </authorList>
    </citation>
    <scope>NUCLEOTIDE SEQUENCE</scope>
    <source>
        <strain evidence="1">KB-2021</strain>
        <tissue evidence="1">Leaf</tissue>
    </source>
</reference>
<evidence type="ECO:0000313" key="2">
    <source>
        <dbReference type="Proteomes" id="UP001291623"/>
    </source>
</evidence>
<protein>
    <submittedName>
        <fullName evidence="1">Uncharacterized protein</fullName>
    </submittedName>
</protein>
<proteinExistence type="predicted"/>
<keyword evidence="2" id="KW-1185">Reference proteome</keyword>
<organism evidence="1 2">
    <name type="scientific">Anisodus tanguticus</name>
    <dbReference type="NCBI Taxonomy" id="243964"/>
    <lineage>
        <taxon>Eukaryota</taxon>
        <taxon>Viridiplantae</taxon>
        <taxon>Streptophyta</taxon>
        <taxon>Embryophyta</taxon>
        <taxon>Tracheophyta</taxon>
        <taxon>Spermatophyta</taxon>
        <taxon>Magnoliopsida</taxon>
        <taxon>eudicotyledons</taxon>
        <taxon>Gunneridae</taxon>
        <taxon>Pentapetalae</taxon>
        <taxon>asterids</taxon>
        <taxon>lamiids</taxon>
        <taxon>Solanales</taxon>
        <taxon>Solanaceae</taxon>
        <taxon>Solanoideae</taxon>
        <taxon>Hyoscyameae</taxon>
        <taxon>Anisodus</taxon>
    </lineage>
</organism>
<dbReference type="Proteomes" id="UP001291623">
    <property type="component" value="Unassembled WGS sequence"/>
</dbReference>
<name>A0AAE1RZK8_9SOLA</name>
<dbReference type="EMBL" id="JAVYJV010000010">
    <property type="protein sequence ID" value="KAK4360736.1"/>
    <property type="molecule type" value="Genomic_DNA"/>
</dbReference>
<dbReference type="AlphaFoldDB" id="A0AAE1RZK8"/>
<gene>
    <name evidence="1" type="ORF">RND71_019688</name>
</gene>